<comment type="caution">
    <text evidence="2">The sequence shown here is derived from an EMBL/GenBank/DDBJ whole genome shotgun (WGS) entry which is preliminary data.</text>
</comment>
<name>A0A9P7H687_9HYPO</name>
<evidence type="ECO:0000313" key="3">
    <source>
        <dbReference type="Proteomes" id="UP000782241"/>
    </source>
</evidence>
<feature type="compositionally biased region" description="Basic and acidic residues" evidence="1">
    <location>
        <begin position="39"/>
        <end position="75"/>
    </location>
</feature>
<evidence type="ECO:0000256" key="1">
    <source>
        <dbReference type="SAM" id="MobiDB-lite"/>
    </source>
</evidence>
<feature type="region of interest" description="Disordered" evidence="1">
    <location>
        <begin position="39"/>
        <end position="76"/>
    </location>
</feature>
<gene>
    <name evidence="2" type="ORF">KAF25_006292</name>
</gene>
<evidence type="ECO:0000313" key="2">
    <source>
        <dbReference type="EMBL" id="KAG5663707.1"/>
    </source>
</evidence>
<proteinExistence type="predicted"/>
<protein>
    <submittedName>
        <fullName evidence="2">Uncharacterized protein</fullName>
    </submittedName>
</protein>
<accession>A0A9P7H687</accession>
<dbReference type="AlphaFoldDB" id="A0A9P7H687"/>
<organism evidence="2 3">
    <name type="scientific">Fusarium avenaceum</name>
    <dbReference type="NCBI Taxonomy" id="40199"/>
    <lineage>
        <taxon>Eukaryota</taxon>
        <taxon>Fungi</taxon>
        <taxon>Dikarya</taxon>
        <taxon>Ascomycota</taxon>
        <taxon>Pezizomycotina</taxon>
        <taxon>Sordariomycetes</taxon>
        <taxon>Hypocreomycetidae</taxon>
        <taxon>Hypocreales</taxon>
        <taxon>Nectriaceae</taxon>
        <taxon>Fusarium</taxon>
        <taxon>Fusarium tricinctum species complex</taxon>
    </lineage>
</organism>
<sequence>MVVTIILKRSFLQPDPDDESSRYLQVPGPQGYREIVDLTDERFRPPQDRESRDRFGGDEGHRGHDEGHRGRDKGSELLSRAVITRFTDVVDDRQRDTQVTSHDQLTTEEKQKIGVWLRQSSDAIYAGLPDPGGPSVVDRTATEARTPVGTLKVDAPFSRNQIRKSTETQKSVCRAGKPVTCGVTLNYETDGLAFTWKDRQGAEISYDIISFKSGLDQSNRHDIRY</sequence>
<reference evidence="2" key="1">
    <citation type="submission" date="2021-04" db="EMBL/GenBank/DDBJ databases">
        <title>Draft genome of Fusarium avenaceum strain F156N33, isolated from an atmospheric sample in Virginia.</title>
        <authorList>
            <person name="Yang S."/>
            <person name="Vinatzer B.A."/>
            <person name="Coleman J."/>
        </authorList>
    </citation>
    <scope>NUCLEOTIDE SEQUENCE</scope>
    <source>
        <strain evidence="2">F156N33</strain>
    </source>
</reference>
<dbReference type="Proteomes" id="UP000782241">
    <property type="component" value="Unassembled WGS sequence"/>
</dbReference>
<dbReference type="EMBL" id="JAGPUO010000003">
    <property type="protein sequence ID" value="KAG5663707.1"/>
    <property type="molecule type" value="Genomic_DNA"/>
</dbReference>
<keyword evidence="3" id="KW-1185">Reference proteome</keyword>